<dbReference type="AlphaFoldDB" id="A0A135UX42"/>
<name>A0A135UX42_9PEZI</name>
<dbReference type="InterPro" id="IPR000627">
    <property type="entry name" value="Intradiol_dOase_C"/>
</dbReference>
<dbReference type="InterPro" id="IPR015889">
    <property type="entry name" value="Intradiol_dOase_core"/>
</dbReference>
<keyword evidence="4" id="KW-1185">Reference proteome</keyword>
<dbReference type="EMBL" id="JEMN01000041">
    <property type="protein sequence ID" value="KXH64974.1"/>
    <property type="molecule type" value="Genomic_DNA"/>
</dbReference>
<dbReference type="CDD" id="cd03457">
    <property type="entry name" value="intradiol_dioxygenase_like"/>
    <property type="match status" value="1"/>
</dbReference>
<comment type="caution">
    <text evidence="3">The sequence shown here is derived from an EMBL/GenBank/DDBJ whole genome shotgun (WGS) entry which is preliminary data.</text>
</comment>
<dbReference type="PANTHER" id="PTHR34315:SF9">
    <property type="entry name" value="INTRADIOL RING-CLEAVAGE DIOXYGENASES DOMAIN-CONTAINING PROTEIN-RELATED"/>
    <property type="match status" value="1"/>
</dbReference>
<feature type="domain" description="Intradiol ring-cleavage dioxygenases" evidence="2">
    <location>
        <begin position="288"/>
        <end position="379"/>
    </location>
</feature>
<sequence>MVVAPSEHILRCGSVLFVSLPMWREFIRNMARFSKSTLEEWMNFCFDGSGMVVTMYVTTTGDDWANNAEASIAKVGDNGKGETGLLNKMETYKERRIALDERKIEYNISNLSTEKISHRTIFPNPVLSFTVSQLPLTHFTHLYNKTTTLSPQRQQRPTMHPAVLLVLTSALLGTAHPGHHEETHPSLLASRHAHHGLARRGLEACSSSKVYRDLQARALVRRADAIAYHRAIRKRATDSAGVGHNLTSSHVGIDTSAASADLFGSNHTCILDPEGEIGPFWVKGEHLRSDLRDDQEGVDVVLDGQFIDVETCEPITDLYWDLWNCNATGVYSGVQSSMNGDVNDASNLDKAFLRGIQKTDADGVVQFTTKFPGHYDGRATHHHMVAFLDATVLPNNTLSSSHAAHIGQLFWDQDLITEVESLYPYTLNTVDVTLNADDHVVTSQLGSNADSDPFFDYAYLGDDAADGLFGWITIGVNRSASYETSYDFELTEAGGVAVEGESDGGLSGDMPSGGMPSGTGAFSGGAPAATATAAATAACA</sequence>
<organism evidence="3 4">
    <name type="scientific">Colletotrichum nymphaeae SA-01</name>
    <dbReference type="NCBI Taxonomy" id="1460502"/>
    <lineage>
        <taxon>Eukaryota</taxon>
        <taxon>Fungi</taxon>
        <taxon>Dikarya</taxon>
        <taxon>Ascomycota</taxon>
        <taxon>Pezizomycotina</taxon>
        <taxon>Sordariomycetes</taxon>
        <taxon>Hypocreomycetidae</taxon>
        <taxon>Glomerellales</taxon>
        <taxon>Glomerellaceae</taxon>
        <taxon>Colletotrichum</taxon>
        <taxon>Colletotrichum acutatum species complex</taxon>
    </lineage>
</organism>
<dbReference type="Pfam" id="PF00775">
    <property type="entry name" value="Dioxygenase_C"/>
    <property type="match status" value="1"/>
</dbReference>
<protein>
    <recommendedName>
        <fullName evidence="2">Intradiol ring-cleavage dioxygenases domain-containing protein</fullName>
    </recommendedName>
</protein>
<dbReference type="Gene3D" id="2.60.130.10">
    <property type="entry name" value="Aromatic compound dioxygenase"/>
    <property type="match status" value="1"/>
</dbReference>
<evidence type="ECO:0000256" key="1">
    <source>
        <dbReference type="SAM" id="MobiDB-lite"/>
    </source>
</evidence>
<dbReference type="GO" id="GO:0008199">
    <property type="term" value="F:ferric iron binding"/>
    <property type="evidence" value="ECO:0007669"/>
    <property type="project" value="InterPro"/>
</dbReference>
<reference evidence="3 4" key="1">
    <citation type="submission" date="2014-02" db="EMBL/GenBank/DDBJ databases">
        <title>The genome sequence of Colletotrichum nymphaeae SA-01.</title>
        <authorList>
            <person name="Baroncelli R."/>
            <person name="Thon M.R."/>
        </authorList>
    </citation>
    <scope>NUCLEOTIDE SEQUENCE [LARGE SCALE GENOMIC DNA]</scope>
    <source>
        <strain evidence="3 4">SA-01</strain>
    </source>
</reference>
<evidence type="ECO:0000313" key="4">
    <source>
        <dbReference type="Proteomes" id="UP000070054"/>
    </source>
</evidence>
<feature type="region of interest" description="Disordered" evidence="1">
    <location>
        <begin position="499"/>
        <end position="521"/>
    </location>
</feature>
<dbReference type="Proteomes" id="UP000070054">
    <property type="component" value="Unassembled WGS sequence"/>
</dbReference>
<proteinExistence type="predicted"/>
<dbReference type="OrthoDB" id="121380at2759"/>
<dbReference type="SUPFAM" id="SSF49482">
    <property type="entry name" value="Aromatic compound dioxygenase"/>
    <property type="match status" value="1"/>
</dbReference>
<evidence type="ECO:0000313" key="3">
    <source>
        <dbReference type="EMBL" id="KXH64974.1"/>
    </source>
</evidence>
<evidence type="ECO:0000259" key="2">
    <source>
        <dbReference type="Pfam" id="PF00775"/>
    </source>
</evidence>
<accession>A0A135UX42</accession>
<dbReference type="PANTHER" id="PTHR34315">
    <property type="match status" value="1"/>
</dbReference>
<dbReference type="GO" id="GO:0016702">
    <property type="term" value="F:oxidoreductase activity, acting on single donors with incorporation of molecular oxygen, incorporation of two atoms of oxygen"/>
    <property type="evidence" value="ECO:0007669"/>
    <property type="project" value="InterPro"/>
</dbReference>
<gene>
    <name evidence="3" type="ORF">CNYM01_08489</name>
</gene>